<dbReference type="EMBL" id="SGWQ01000004">
    <property type="protein sequence ID" value="RZS38968.1"/>
    <property type="molecule type" value="Genomic_DNA"/>
</dbReference>
<dbReference type="Proteomes" id="UP000294257">
    <property type="component" value="Unassembled WGS sequence"/>
</dbReference>
<sequence length="42" mass="4747">MIEYYRAVADAMLANQATIEFHITLSTVDALECASPECRSRR</sequence>
<protein>
    <submittedName>
        <fullName evidence="1">Uncharacterized protein</fullName>
    </submittedName>
</protein>
<comment type="caution">
    <text evidence="1">The sequence shown here is derived from an EMBL/GenBank/DDBJ whole genome shotgun (WGS) entry which is preliminary data.</text>
</comment>
<accession>A0A4Q7KQ77</accession>
<dbReference type="AlphaFoldDB" id="A0A4Q7KQ77"/>
<dbReference type="RefSeq" id="WP_278044180.1">
    <property type="nucleotide sequence ID" value="NZ_SGWQ01000004.1"/>
</dbReference>
<evidence type="ECO:0000313" key="1">
    <source>
        <dbReference type="EMBL" id="RZS38968.1"/>
    </source>
</evidence>
<name>A0A4Q7KQ77_9PSEU</name>
<proteinExistence type="predicted"/>
<gene>
    <name evidence="1" type="ORF">EV193_104179</name>
</gene>
<evidence type="ECO:0000313" key="2">
    <source>
        <dbReference type="Proteomes" id="UP000294257"/>
    </source>
</evidence>
<keyword evidence="2" id="KW-1185">Reference proteome</keyword>
<organism evidence="1 2">
    <name type="scientific">Herbihabitans rhizosphaerae</name>
    <dbReference type="NCBI Taxonomy" id="1872711"/>
    <lineage>
        <taxon>Bacteria</taxon>
        <taxon>Bacillati</taxon>
        <taxon>Actinomycetota</taxon>
        <taxon>Actinomycetes</taxon>
        <taxon>Pseudonocardiales</taxon>
        <taxon>Pseudonocardiaceae</taxon>
        <taxon>Herbihabitans</taxon>
    </lineage>
</organism>
<reference evidence="1 2" key="1">
    <citation type="submission" date="2019-02" db="EMBL/GenBank/DDBJ databases">
        <title>Genomic Encyclopedia of Type Strains, Phase IV (KMG-IV): sequencing the most valuable type-strain genomes for metagenomic binning, comparative biology and taxonomic classification.</title>
        <authorList>
            <person name="Goeker M."/>
        </authorList>
    </citation>
    <scope>NUCLEOTIDE SEQUENCE [LARGE SCALE GENOMIC DNA]</scope>
    <source>
        <strain evidence="1 2">DSM 101727</strain>
    </source>
</reference>